<evidence type="ECO:0000313" key="4">
    <source>
        <dbReference type="Proteomes" id="UP000002051"/>
    </source>
</evidence>
<feature type="compositionally biased region" description="Basic residues" evidence="1">
    <location>
        <begin position="1"/>
        <end position="17"/>
    </location>
</feature>
<protein>
    <submittedName>
        <fullName evidence="2 3">Uncharacterized protein</fullName>
    </submittedName>
</protein>
<proteinExistence type="predicted"/>
<sequence>MRKGGHGEKKKKRRGRPKTALSDQQINQYVPTAELFFVDAACFTGGITGWGMVAYNQSGVVQSSAWKREAIEIDPVSVETLGVRWWLQYTAELNL</sequence>
<evidence type="ECO:0000256" key="1">
    <source>
        <dbReference type="SAM" id="MobiDB-lite"/>
    </source>
</evidence>
<evidence type="ECO:0000313" key="3">
    <source>
        <dbReference type="EnsemblPlants" id="KEH28745"/>
    </source>
</evidence>
<accession>A0A072US92</accession>
<name>A0A072US92_MEDTR</name>
<organism evidence="2 4">
    <name type="scientific">Medicago truncatula</name>
    <name type="common">Barrel medic</name>
    <name type="synonym">Medicago tribuloides</name>
    <dbReference type="NCBI Taxonomy" id="3880"/>
    <lineage>
        <taxon>Eukaryota</taxon>
        <taxon>Viridiplantae</taxon>
        <taxon>Streptophyta</taxon>
        <taxon>Embryophyta</taxon>
        <taxon>Tracheophyta</taxon>
        <taxon>Spermatophyta</taxon>
        <taxon>Magnoliopsida</taxon>
        <taxon>eudicotyledons</taxon>
        <taxon>Gunneridae</taxon>
        <taxon>Pentapetalae</taxon>
        <taxon>rosids</taxon>
        <taxon>fabids</taxon>
        <taxon>Fabales</taxon>
        <taxon>Fabaceae</taxon>
        <taxon>Papilionoideae</taxon>
        <taxon>50 kb inversion clade</taxon>
        <taxon>NPAAA clade</taxon>
        <taxon>Hologalegina</taxon>
        <taxon>IRL clade</taxon>
        <taxon>Trifolieae</taxon>
        <taxon>Medicago</taxon>
    </lineage>
</organism>
<dbReference type="AlphaFoldDB" id="A0A072US92"/>
<keyword evidence="4" id="KW-1185">Reference proteome</keyword>
<reference evidence="2 4" key="1">
    <citation type="journal article" date="2011" name="Nature">
        <title>The Medicago genome provides insight into the evolution of rhizobial symbioses.</title>
        <authorList>
            <person name="Young N.D."/>
            <person name="Debelle F."/>
            <person name="Oldroyd G.E."/>
            <person name="Geurts R."/>
            <person name="Cannon S.B."/>
            <person name="Udvardi M.K."/>
            <person name="Benedito V.A."/>
            <person name="Mayer K.F."/>
            <person name="Gouzy J."/>
            <person name="Schoof H."/>
            <person name="Van de Peer Y."/>
            <person name="Proost S."/>
            <person name="Cook D.R."/>
            <person name="Meyers B.C."/>
            <person name="Spannagl M."/>
            <person name="Cheung F."/>
            <person name="De Mita S."/>
            <person name="Krishnakumar V."/>
            <person name="Gundlach H."/>
            <person name="Zhou S."/>
            <person name="Mudge J."/>
            <person name="Bharti A.K."/>
            <person name="Murray J.D."/>
            <person name="Naoumkina M.A."/>
            <person name="Rosen B."/>
            <person name="Silverstein K.A."/>
            <person name="Tang H."/>
            <person name="Rombauts S."/>
            <person name="Zhao P.X."/>
            <person name="Zhou P."/>
            <person name="Barbe V."/>
            <person name="Bardou P."/>
            <person name="Bechner M."/>
            <person name="Bellec A."/>
            <person name="Berger A."/>
            <person name="Berges H."/>
            <person name="Bidwell S."/>
            <person name="Bisseling T."/>
            <person name="Choisne N."/>
            <person name="Couloux A."/>
            <person name="Denny R."/>
            <person name="Deshpande S."/>
            <person name="Dai X."/>
            <person name="Doyle J.J."/>
            <person name="Dudez A.M."/>
            <person name="Farmer A.D."/>
            <person name="Fouteau S."/>
            <person name="Franken C."/>
            <person name="Gibelin C."/>
            <person name="Gish J."/>
            <person name="Goldstein S."/>
            <person name="Gonzalez A.J."/>
            <person name="Green P.J."/>
            <person name="Hallab A."/>
            <person name="Hartog M."/>
            <person name="Hua A."/>
            <person name="Humphray S.J."/>
            <person name="Jeong D.H."/>
            <person name="Jing Y."/>
            <person name="Jocker A."/>
            <person name="Kenton S.M."/>
            <person name="Kim D.J."/>
            <person name="Klee K."/>
            <person name="Lai H."/>
            <person name="Lang C."/>
            <person name="Lin S."/>
            <person name="Macmil S.L."/>
            <person name="Magdelenat G."/>
            <person name="Matthews L."/>
            <person name="McCorrison J."/>
            <person name="Monaghan E.L."/>
            <person name="Mun J.H."/>
            <person name="Najar F.Z."/>
            <person name="Nicholson C."/>
            <person name="Noirot C."/>
            <person name="O'Bleness M."/>
            <person name="Paule C.R."/>
            <person name="Poulain J."/>
            <person name="Prion F."/>
            <person name="Qin B."/>
            <person name="Qu C."/>
            <person name="Retzel E.F."/>
            <person name="Riddle C."/>
            <person name="Sallet E."/>
            <person name="Samain S."/>
            <person name="Samson N."/>
            <person name="Sanders I."/>
            <person name="Saurat O."/>
            <person name="Scarpelli C."/>
            <person name="Schiex T."/>
            <person name="Segurens B."/>
            <person name="Severin A.J."/>
            <person name="Sherrier D.J."/>
            <person name="Shi R."/>
            <person name="Sims S."/>
            <person name="Singer S.R."/>
            <person name="Sinharoy S."/>
            <person name="Sterck L."/>
            <person name="Viollet A."/>
            <person name="Wang B.B."/>
            <person name="Wang K."/>
            <person name="Wang M."/>
            <person name="Wang X."/>
            <person name="Warfsmann J."/>
            <person name="Weissenbach J."/>
            <person name="White D.D."/>
            <person name="White J.D."/>
            <person name="Wiley G.B."/>
            <person name="Wincker P."/>
            <person name="Xing Y."/>
            <person name="Yang L."/>
            <person name="Yao Z."/>
            <person name="Ying F."/>
            <person name="Zhai J."/>
            <person name="Zhou L."/>
            <person name="Zuber A."/>
            <person name="Denarie J."/>
            <person name="Dixon R.A."/>
            <person name="May G.D."/>
            <person name="Schwartz D.C."/>
            <person name="Rogers J."/>
            <person name="Quetier F."/>
            <person name="Town C.D."/>
            <person name="Roe B.A."/>
        </authorList>
    </citation>
    <scope>NUCLEOTIDE SEQUENCE [LARGE SCALE GENOMIC DNA]</scope>
    <source>
        <strain evidence="2">A17</strain>
        <strain evidence="3 4">cv. Jemalong A17</strain>
    </source>
</reference>
<gene>
    <name evidence="2" type="ordered locus">MTR_4g011650</name>
</gene>
<dbReference type="Proteomes" id="UP000002051">
    <property type="component" value="Chromosome 4"/>
</dbReference>
<reference evidence="2 4" key="2">
    <citation type="journal article" date="2014" name="BMC Genomics">
        <title>An improved genome release (version Mt4.0) for the model legume Medicago truncatula.</title>
        <authorList>
            <person name="Tang H."/>
            <person name="Krishnakumar V."/>
            <person name="Bidwell S."/>
            <person name="Rosen B."/>
            <person name="Chan A."/>
            <person name="Zhou S."/>
            <person name="Gentzbittel L."/>
            <person name="Childs K.L."/>
            <person name="Yandell M."/>
            <person name="Gundlach H."/>
            <person name="Mayer K.F."/>
            <person name="Schwartz D.C."/>
            <person name="Town C.D."/>
        </authorList>
    </citation>
    <scope>GENOME REANNOTATION</scope>
    <source>
        <strain evidence="2">A17</strain>
        <strain evidence="3 4">cv. Jemalong A17</strain>
    </source>
</reference>
<dbReference type="HOGENOM" id="CLU_2376002_0_0_1"/>
<feature type="region of interest" description="Disordered" evidence="1">
    <location>
        <begin position="1"/>
        <end position="23"/>
    </location>
</feature>
<reference evidence="3" key="3">
    <citation type="submission" date="2015-04" db="UniProtKB">
        <authorList>
            <consortium name="EnsemblPlants"/>
        </authorList>
    </citation>
    <scope>IDENTIFICATION</scope>
    <source>
        <strain evidence="3">cv. Jemalong A17</strain>
    </source>
</reference>
<evidence type="ECO:0000313" key="2">
    <source>
        <dbReference type="EMBL" id="KEH28745.1"/>
    </source>
</evidence>
<dbReference type="EnsemblPlants" id="KEH28745">
    <property type="protein sequence ID" value="KEH28745"/>
    <property type="gene ID" value="MTR_4g011650"/>
</dbReference>
<dbReference type="EMBL" id="CM001220">
    <property type="protein sequence ID" value="KEH28745.1"/>
    <property type="molecule type" value="Genomic_DNA"/>
</dbReference>